<evidence type="ECO:0000256" key="3">
    <source>
        <dbReference type="SAM" id="SignalP"/>
    </source>
</evidence>
<evidence type="ECO:0000313" key="6">
    <source>
        <dbReference type="Proteomes" id="UP000076603"/>
    </source>
</evidence>
<dbReference type="RefSeq" id="WP_066631231.1">
    <property type="nucleotide sequence ID" value="NZ_FQXL01000026.1"/>
</dbReference>
<proteinExistence type="inferred from homology"/>
<feature type="signal peptide" evidence="3">
    <location>
        <begin position="1"/>
        <end position="21"/>
    </location>
</feature>
<comment type="similarity">
    <text evidence="1">Belongs to the leucine-binding protein family.</text>
</comment>
<dbReference type="InterPro" id="IPR028081">
    <property type="entry name" value="Leu-bd"/>
</dbReference>
<feature type="chain" id="PRO_5038879688" evidence="3">
    <location>
        <begin position="22"/>
        <end position="385"/>
    </location>
</feature>
<sequence length="385" mass="40795">MLKKVLSLVMILSLASASLVGCGKSGDTQTGGKNEDVIKLGAVFPLTGDVAAMGQSCKNALQMLEEETNKSGGVNGKKIQFVFEDDENKPASSANVIQKLINQGKVVGVVGSYSSKCSISMAPIATSSKIPMISLGTNPKITTDGGEYVFTSTFNDTFQGTILAKVASEDLKAKTAAVLYDVGNDYCKGLSEFFKSNFEKIGGKVVAAETYNAGDQDFSAQLTKIKGLNPDIIVLPDYYSTVALITKQARSLGITSTFVGGDGWDAPELFKIGGDSVNGSYFSNFFSKDDTTPAFLKFKDSFNKKYNQVPDAIAASAYNAGSLLIDAVKKAGSTDGDKVKDALKNTDSEGVAGHIKYDSNRNAIMSGVVIKIEDGKQVFVKKINP</sequence>
<dbReference type="CDD" id="cd06347">
    <property type="entry name" value="PBP1_ABC_LivK_ligand_binding-like"/>
    <property type="match status" value="1"/>
</dbReference>
<evidence type="ECO:0000259" key="4">
    <source>
        <dbReference type="Pfam" id="PF13458"/>
    </source>
</evidence>
<dbReference type="AlphaFoldDB" id="A0A162QC80"/>
<accession>A0A162QC80</accession>
<dbReference type="PATRIC" id="fig|1121326.3.peg.6426"/>
<feature type="domain" description="Leucine-binding protein" evidence="4">
    <location>
        <begin position="38"/>
        <end position="367"/>
    </location>
</feature>
<evidence type="ECO:0000256" key="1">
    <source>
        <dbReference type="ARBA" id="ARBA00010062"/>
    </source>
</evidence>
<organism evidence="5 6">
    <name type="scientific">Clostridium magnum DSM 2767</name>
    <dbReference type="NCBI Taxonomy" id="1121326"/>
    <lineage>
        <taxon>Bacteria</taxon>
        <taxon>Bacillati</taxon>
        <taxon>Bacillota</taxon>
        <taxon>Clostridia</taxon>
        <taxon>Eubacteriales</taxon>
        <taxon>Clostridiaceae</taxon>
        <taxon>Clostridium</taxon>
    </lineage>
</organism>
<evidence type="ECO:0000256" key="2">
    <source>
        <dbReference type="ARBA" id="ARBA00022729"/>
    </source>
</evidence>
<keyword evidence="6" id="KW-1185">Reference proteome</keyword>
<dbReference type="PANTHER" id="PTHR30483">
    <property type="entry name" value="LEUCINE-SPECIFIC-BINDING PROTEIN"/>
    <property type="match status" value="1"/>
</dbReference>
<reference evidence="5 6" key="1">
    <citation type="submission" date="2016-04" db="EMBL/GenBank/DDBJ databases">
        <title>Genome sequence of Clostridium magnum DSM 2767.</title>
        <authorList>
            <person name="Poehlein A."/>
            <person name="Uhlig R."/>
            <person name="Fischer R."/>
            <person name="Bahl H."/>
            <person name="Daniel R."/>
        </authorList>
    </citation>
    <scope>NUCLEOTIDE SEQUENCE [LARGE SCALE GENOMIC DNA]</scope>
    <source>
        <strain evidence="5 6">DSM 2767</strain>
    </source>
</reference>
<protein>
    <submittedName>
        <fullName evidence="5">Leucine-, isoleucine-, valine-, threonine-, and alanine-binding protein</fullName>
    </submittedName>
</protein>
<dbReference type="PANTHER" id="PTHR30483:SF6">
    <property type="entry name" value="PERIPLASMIC BINDING PROTEIN OF ABC TRANSPORTER FOR NATURAL AMINO ACIDS"/>
    <property type="match status" value="1"/>
</dbReference>
<dbReference type="EMBL" id="LWAE01000021">
    <property type="protein sequence ID" value="KZL88375.1"/>
    <property type="molecule type" value="Genomic_DNA"/>
</dbReference>
<evidence type="ECO:0000313" key="5">
    <source>
        <dbReference type="EMBL" id="KZL88375.1"/>
    </source>
</evidence>
<dbReference type="SUPFAM" id="SSF53822">
    <property type="entry name" value="Periplasmic binding protein-like I"/>
    <property type="match status" value="1"/>
</dbReference>
<dbReference type="OrthoDB" id="9783240at2"/>
<keyword evidence="2 3" id="KW-0732">Signal</keyword>
<gene>
    <name evidence="5" type="primary">braC_3</name>
    <name evidence="5" type="ORF">CLMAG_63580</name>
</gene>
<dbReference type="Gene3D" id="3.40.50.2300">
    <property type="match status" value="2"/>
</dbReference>
<dbReference type="STRING" id="1121326.CLMAG_63580"/>
<dbReference type="InterPro" id="IPR051010">
    <property type="entry name" value="BCAA_transport"/>
</dbReference>
<comment type="caution">
    <text evidence="5">The sequence shown here is derived from an EMBL/GenBank/DDBJ whole genome shotgun (WGS) entry which is preliminary data.</text>
</comment>
<dbReference type="PROSITE" id="PS51257">
    <property type="entry name" value="PROKAR_LIPOPROTEIN"/>
    <property type="match status" value="1"/>
</dbReference>
<name>A0A162QC80_9CLOT</name>
<dbReference type="InterPro" id="IPR028082">
    <property type="entry name" value="Peripla_BP_I"/>
</dbReference>
<dbReference type="Proteomes" id="UP000076603">
    <property type="component" value="Unassembled WGS sequence"/>
</dbReference>
<dbReference type="Pfam" id="PF13458">
    <property type="entry name" value="Peripla_BP_6"/>
    <property type="match status" value="1"/>
</dbReference>